<accession>A0AAF0C4T5</accession>
<name>A0AAF0C4T5_9GAMM</name>
<dbReference type="AlphaFoldDB" id="A0AAF0C4T5"/>
<protein>
    <submittedName>
        <fullName evidence="2">Uncharacterized protein</fullName>
    </submittedName>
</protein>
<dbReference type="EMBL" id="CP059735">
    <property type="protein sequence ID" value="WDE00823.1"/>
    <property type="molecule type" value="Genomic_DNA"/>
</dbReference>
<dbReference type="RefSeq" id="WP_044832440.1">
    <property type="nucleotide sequence ID" value="NZ_CP059735.1"/>
</dbReference>
<reference evidence="2 3" key="1">
    <citation type="journal article" date="2015" name="Genome Announc.">
        <title>Draft Genome Sequences of Marine Isolates of Thalassomonas viridans and Thalassomonas actiniarum.</title>
        <authorList>
            <person name="Olonade I."/>
            <person name="van Zyl L.J."/>
            <person name="Trindade M."/>
        </authorList>
    </citation>
    <scope>NUCLEOTIDE SEQUENCE [LARGE SCALE GENOMIC DNA]</scope>
    <source>
        <strain evidence="2 3">A5K-106</strain>
    </source>
</reference>
<keyword evidence="1" id="KW-0812">Transmembrane</keyword>
<keyword evidence="1" id="KW-1133">Transmembrane helix</keyword>
<keyword evidence="1" id="KW-0472">Membrane</keyword>
<organism evidence="2 3">
    <name type="scientific">Thalassomonas actiniarum</name>
    <dbReference type="NCBI Taxonomy" id="485447"/>
    <lineage>
        <taxon>Bacteria</taxon>
        <taxon>Pseudomonadati</taxon>
        <taxon>Pseudomonadota</taxon>
        <taxon>Gammaproteobacteria</taxon>
        <taxon>Alteromonadales</taxon>
        <taxon>Colwelliaceae</taxon>
        <taxon>Thalassomonas</taxon>
    </lineage>
</organism>
<dbReference type="Proteomes" id="UP000032568">
    <property type="component" value="Chromosome"/>
</dbReference>
<gene>
    <name evidence="2" type="ORF">SG35_009420</name>
</gene>
<evidence type="ECO:0000313" key="2">
    <source>
        <dbReference type="EMBL" id="WDE00823.1"/>
    </source>
</evidence>
<evidence type="ECO:0000256" key="1">
    <source>
        <dbReference type="SAM" id="Phobius"/>
    </source>
</evidence>
<reference evidence="2 3" key="2">
    <citation type="journal article" date="2022" name="Mar. Drugs">
        <title>Bioassay-Guided Fractionation Leads to the Detection of Cholic Acid Generated by the Rare Thalassomonas sp.</title>
        <authorList>
            <person name="Pheiffer F."/>
            <person name="Schneider Y.K."/>
            <person name="Hansen E.H."/>
            <person name="Andersen J.H."/>
            <person name="Isaksson J."/>
            <person name="Busche T."/>
            <person name="R C."/>
            <person name="Kalinowski J."/>
            <person name="Zyl L.V."/>
            <person name="Trindade M."/>
        </authorList>
    </citation>
    <scope>NUCLEOTIDE SEQUENCE [LARGE SCALE GENOMIC DNA]</scope>
    <source>
        <strain evidence="2 3">A5K-106</strain>
    </source>
</reference>
<feature type="transmembrane region" description="Helical" evidence="1">
    <location>
        <begin position="20"/>
        <end position="41"/>
    </location>
</feature>
<keyword evidence="3" id="KW-1185">Reference proteome</keyword>
<dbReference type="KEGG" id="tact:SG35_009420"/>
<proteinExistence type="predicted"/>
<sequence>MDSTKEVVIQTVQLSTISDVLAIILSIVALMITFIGFFASLKFYREGVQLQNAANDALVKLQEKTQNIQDQVVGMFDKTLDAAISKTDEIDSSFDSLDKRLKETKESIVQDALSELKSAGTLTEENIERIVSEQLTSLENKISSTRELAENLVSERKPISMSNPSSAILHILKESDKPLQLMQISQRLGITRYRAKHYMKDLINTKVVSTEVVNEITFYSLVTHARPAA</sequence>
<evidence type="ECO:0000313" key="3">
    <source>
        <dbReference type="Proteomes" id="UP000032568"/>
    </source>
</evidence>